<dbReference type="PANTHER" id="PTHR32546">
    <property type="entry name" value="G-PROTEIN COUPLED RECEPTOR 158-RELATED"/>
    <property type="match status" value="1"/>
</dbReference>
<evidence type="ECO:0000256" key="1">
    <source>
        <dbReference type="ARBA" id="ARBA00004651"/>
    </source>
</evidence>
<accession>A0ABU7AVN2</accession>
<evidence type="ECO:0000256" key="5">
    <source>
        <dbReference type="ARBA" id="ARBA00023170"/>
    </source>
</evidence>
<dbReference type="Proteomes" id="UP001345963">
    <property type="component" value="Unassembled WGS sequence"/>
</dbReference>
<evidence type="ECO:0000256" key="4">
    <source>
        <dbReference type="ARBA" id="ARBA00023040"/>
    </source>
</evidence>
<evidence type="ECO:0000256" key="2">
    <source>
        <dbReference type="ARBA" id="ARBA00007242"/>
    </source>
</evidence>
<protein>
    <submittedName>
        <fullName evidence="9">Uncharacterized protein</fullName>
    </submittedName>
</protein>
<dbReference type="SUPFAM" id="SSF57184">
    <property type="entry name" value="Growth factor receptor domain"/>
    <property type="match status" value="1"/>
</dbReference>
<comment type="subcellular location">
    <subcellularLocation>
        <location evidence="1">Cell membrane</location>
        <topology evidence="1">Multi-pass membrane protein</topology>
    </subcellularLocation>
</comment>
<keyword evidence="7" id="KW-0807">Transducer</keyword>
<dbReference type="InterPro" id="IPR009030">
    <property type="entry name" value="Growth_fac_rcpt_cys_sf"/>
</dbReference>
<gene>
    <name evidence="9" type="ORF">ATANTOWER_032829</name>
</gene>
<evidence type="ECO:0000256" key="6">
    <source>
        <dbReference type="ARBA" id="ARBA00023180"/>
    </source>
</evidence>
<proteinExistence type="inferred from homology"/>
<keyword evidence="3" id="KW-0472">Membrane</keyword>
<comment type="caution">
    <text evidence="9">The sequence shown here is derived from an EMBL/GenBank/DDBJ whole genome shotgun (WGS) entry which is preliminary data.</text>
</comment>
<evidence type="ECO:0000313" key="10">
    <source>
        <dbReference type="Proteomes" id="UP001345963"/>
    </source>
</evidence>
<evidence type="ECO:0000256" key="8">
    <source>
        <dbReference type="SAM" id="MobiDB-lite"/>
    </source>
</evidence>
<evidence type="ECO:0000256" key="7">
    <source>
        <dbReference type="ARBA" id="ARBA00023224"/>
    </source>
</evidence>
<comment type="similarity">
    <text evidence="2">Belongs to the G-protein coupled receptor 3 family.</text>
</comment>
<feature type="region of interest" description="Disordered" evidence="8">
    <location>
        <begin position="149"/>
        <end position="175"/>
    </location>
</feature>
<evidence type="ECO:0000256" key="3">
    <source>
        <dbReference type="ARBA" id="ARBA00022475"/>
    </source>
</evidence>
<keyword evidence="6" id="KW-0325">Glycoprotein</keyword>
<sequence length="175" mass="19279">MCTPIGGHGFVLDKYKCQCRKGFYHSSRVALNGFKNREQSSYRDETSDMSNKCLPCREGCPYCQDDTPCLVQEDGGLRLTVASFQGLCMMLDLGSMLVIYHSRRNKSIRTSGLILLEAILFGALLLYFPKDQTTLGATAILVATQANQHRMPPISTDDTDKPPENSSDGNVNSSA</sequence>
<keyword evidence="4" id="KW-0297">G-protein coupled receptor</keyword>
<reference evidence="9 10" key="1">
    <citation type="submission" date="2021-07" db="EMBL/GenBank/DDBJ databases">
        <authorList>
            <person name="Palmer J.M."/>
        </authorList>
    </citation>
    <scope>NUCLEOTIDE SEQUENCE [LARGE SCALE GENOMIC DNA]</scope>
    <source>
        <strain evidence="9 10">AT_MEX2019</strain>
        <tissue evidence="9">Muscle</tissue>
    </source>
</reference>
<dbReference type="InterPro" id="IPR043458">
    <property type="entry name" value="GPR158/179"/>
</dbReference>
<name>A0ABU7AVN2_9TELE</name>
<evidence type="ECO:0000313" key="9">
    <source>
        <dbReference type="EMBL" id="MED6242074.1"/>
    </source>
</evidence>
<dbReference type="EMBL" id="JAHUTI010030490">
    <property type="protein sequence ID" value="MED6242074.1"/>
    <property type="molecule type" value="Genomic_DNA"/>
</dbReference>
<feature type="compositionally biased region" description="Polar residues" evidence="8">
    <location>
        <begin position="164"/>
        <end position="175"/>
    </location>
</feature>
<organism evidence="9 10">
    <name type="scientific">Ataeniobius toweri</name>
    <dbReference type="NCBI Taxonomy" id="208326"/>
    <lineage>
        <taxon>Eukaryota</taxon>
        <taxon>Metazoa</taxon>
        <taxon>Chordata</taxon>
        <taxon>Craniata</taxon>
        <taxon>Vertebrata</taxon>
        <taxon>Euteleostomi</taxon>
        <taxon>Actinopterygii</taxon>
        <taxon>Neopterygii</taxon>
        <taxon>Teleostei</taxon>
        <taxon>Neoteleostei</taxon>
        <taxon>Acanthomorphata</taxon>
        <taxon>Ovalentaria</taxon>
        <taxon>Atherinomorphae</taxon>
        <taxon>Cyprinodontiformes</taxon>
        <taxon>Goodeidae</taxon>
        <taxon>Ataeniobius</taxon>
    </lineage>
</organism>
<dbReference type="PANTHER" id="PTHR32546:SF27">
    <property type="entry name" value="G PROTEIN-COUPLED RECEPTOR 158B"/>
    <property type="match status" value="1"/>
</dbReference>
<keyword evidence="5" id="KW-0675">Receptor</keyword>
<keyword evidence="10" id="KW-1185">Reference proteome</keyword>
<keyword evidence="3" id="KW-1003">Cell membrane</keyword>